<accession>A0A1F7IMS8</accession>
<organism evidence="1 2">
    <name type="scientific">Candidatus Roizmanbacteria bacterium RIFCSPLOWO2_01_FULL_37_16</name>
    <dbReference type="NCBI Taxonomy" id="1802058"/>
    <lineage>
        <taxon>Bacteria</taxon>
        <taxon>Candidatus Roizmaniibacteriota</taxon>
    </lineage>
</organism>
<dbReference type="AlphaFoldDB" id="A0A1F7IMS8"/>
<name>A0A1F7IMS8_9BACT</name>
<reference evidence="1 2" key="1">
    <citation type="journal article" date="2016" name="Nat. Commun.">
        <title>Thousands of microbial genomes shed light on interconnected biogeochemical processes in an aquifer system.</title>
        <authorList>
            <person name="Anantharaman K."/>
            <person name="Brown C.T."/>
            <person name="Hug L.A."/>
            <person name="Sharon I."/>
            <person name="Castelle C.J."/>
            <person name="Probst A.J."/>
            <person name="Thomas B.C."/>
            <person name="Singh A."/>
            <person name="Wilkins M.J."/>
            <person name="Karaoz U."/>
            <person name="Brodie E.L."/>
            <person name="Williams K.H."/>
            <person name="Hubbard S.S."/>
            <person name="Banfield J.F."/>
        </authorList>
    </citation>
    <scope>NUCLEOTIDE SEQUENCE [LARGE SCALE GENOMIC DNA]</scope>
</reference>
<proteinExistence type="predicted"/>
<evidence type="ECO:0000313" key="2">
    <source>
        <dbReference type="Proteomes" id="UP000178040"/>
    </source>
</evidence>
<comment type="caution">
    <text evidence="1">The sequence shown here is derived from an EMBL/GenBank/DDBJ whole genome shotgun (WGS) entry which is preliminary data.</text>
</comment>
<dbReference type="EMBL" id="MGAI01000024">
    <property type="protein sequence ID" value="OGK44668.1"/>
    <property type="molecule type" value="Genomic_DNA"/>
</dbReference>
<evidence type="ECO:0000313" key="1">
    <source>
        <dbReference type="EMBL" id="OGK44668.1"/>
    </source>
</evidence>
<sequence>MVRNIILSTAPSSGGKTTYLNAFASIFKLPSIKLITDTDFIASSVLDDHRLEHGTHHTHPEHLTNIFGFVPNDFGGHDHKVNGPIPIWPFMVISNWITDRTLGSFWRSITEQPNDGLIFAELACGANGNQLSSPFAGVDISYNSLVAKFNRGELPKKALDRILLCIHPETSLETRLRRSKLRADRPTAVTLIFAKDDFDYNFRVLLDENRIPILSFDNNIDLTIEEGEHYRFLETQLEINGYLEQLQRFRDEVNGSPFLKK</sequence>
<protein>
    <submittedName>
        <fullName evidence="1">Uncharacterized protein</fullName>
    </submittedName>
</protein>
<gene>
    <name evidence="1" type="ORF">A3B40_02520</name>
</gene>
<dbReference type="Proteomes" id="UP000178040">
    <property type="component" value="Unassembled WGS sequence"/>
</dbReference>